<evidence type="ECO:0000313" key="9">
    <source>
        <dbReference type="EMBL" id="HDP14755.1"/>
    </source>
</evidence>
<feature type="transmembrane region" description="Helical" evidence="7">
    <location>
        <begin position="15"/>
        <end position="38"/>
    </location>
</feature>
<evidence type="ECO:0000256" key="5">
    <source>
        <dbReference type="ARBA" id="ARBA00022989"/>
    </source>
</evidence>
<accession>A0A7C1CDK7</accession>
<dbReference type="AlphaFoldDB" id="A0A7C1CDK7"/>
<evidence type="ECO:0000256" key="6">
    <source>
        <dbReference type="ARBA" id="ARBA00023136"/>
    </source>
</evidence>
<evidence type="ECO:0000256" key="1">
    <source>
        <dbReference type="ARBA" id="ARBA00004651"/>
    </source>
</evidence>
<name>A0A7C1CDK7_9CREN</name>
<dbReference type="PANTHER" id="PTHR43386:SF1">
    <property type="entry name" value="D,D-DIPEPTIDE TRANSPORT SYSTEM PERMEASE PROTEIN DDPC-RELATED"/>
    <property type="match status" value="1"/>
</dbReference>
<feature type="transmembrane region" description="Helical" evidence="7">
    <location>
        <begin position="83"/>
        <end position="109"/>
    </location>
</feature>
<comment type="subcellular location">
    <subcellularLocation>
        <location evidence="1 7">Cell membrane</location>
        <topology evidence="1 7">Multi-pass membrane protein</topology>
    </subcellularLocation>
</comment>
<evidence type="ECO:0000259" key="8">
    <source>
        <dbReference type="PROSITE" id="PS50928"/>
    </source>
</evidence>
<comment type="similarity">
    <text evidence="7">Belongs to the binding-protein-dependent transport system permease family.</text>
</comment>
<keyword evidence="3" id="KW-1003">Cell membrane</keyword>
<dbReference type="SUPFAM" id="SSF161098">
    <property type="entry name" value="MetI-like"/>
    <property type="match status" value="1"/>
</dbReference>
<dbReference type="InterPro" id="IPR035906">
    <property type="entry name" value="MetI-like_sf"/>
</dbReference>
<dbReference type="InterPro" id="IPR050366">
    <property type="entry name" value="BP-dependent_transpt_permease"/>
</dbReference>
<protein>
    <submittedName>
        <fullName evidence="9">ABC transporter permease</fullName>
    </submittedName>
</protein>
<evidence type="ECO:0000256" key="2">
    <source>
        <dbReference type="ARBA" id="ARBA00022448"/>
    </source>
</evidence>
<keyword evidence="5 7" id="KW-1133">Transmembrane helix</keyword>
<keyword evidence="2 7" id="KW-0813">Transport</keyword>
<evidence type="ECO:0000256" key="3">
    <source>
        <dbReference type="ARBA" id="ARBA00022475"/>
    </source>
</evidence>
<dbReference type="Gene3D" id="1.10.3720.10">
    <property type="entry name" value="MetI-like"/>
    <property type="match status" value="1"/>
</dbReference>
<dbReference type="Pfam" id="PF00528">
    <property type="entry name" value="BPD_transp_1"/>
    <property type="match status" value="1"/>
</dbReference>
<dbReference type="EMBL" id="DSAY01000058">
    <property type="protein sequence ID" value="HDP14755.1"/>
    <property type="molecule type" value="Genomic_DNA"/>
</dbReference>
<comment type="caution">
    <text evidence="9">The sequence shown here is derived from an EMBL/GenBank/DDBJ whole genome shotgun (WGS) entry which is preliminary data.</text>
</comment>
<reference evidence="9" key="1">
    <citation type="journal article" date="2020" name="mSystems">
        <title>Genome- and Community-Level Interaction Insights into Carbon Utilization and Element Cycling Functions of Hydrothermarchaeota in Hydrothermal Sediment.</title>
        <authorList>
            <person name="Zhou Z."/>
            <person name="Liu Y."/>
            <person name="Xu W."/>
            <person name="Pan J."/>
            <person name="Luo Z.H."/>
            <person name="Li M."/>
        </authorList>
    </citation>
    <scope>NUCLEOTIDE SEQUENCE [LARGE SCALE GENOMIC DNA]</scope>
    <source>
        <strain evidence="9">SpSt-116</strain>
    </source>
</reference>
<organism evidence="9">
    <name type="scientific">Thermofilum adornatum</name>
    <dbReference type="NCBI Taxonomy" id="1365176"/>
    <lineage>
        <taxon>Archaea</taxon>
        <taxon>Thermoproteota</taxon>
        <taxon>Thermoprotei</taxon>
        <taxon>Thermofilales</taxon>
        <taxon>Thermofilaceae</taxon>
        <taxon>Thermofilum</taxon>
    </lineage>
</organism>
<feature type="transmembrane region" description="Helical" evidence="7">
    <location>
        <begin position="247"/>
        <end position="270"/>
    </location>
</feature>
<dbReference type="GO" id="GO:0055085">
    <property type="term" value="P:transmembrane transport"/>
    <property type="evidence" value="ECO:0007669"/>
    <property type="project" value="InterPro"/>
</dbReference>
<evidence type="ECO:0000256" key="4">
    <source>
        <dbReference type="ARBA" id="ARBA00022692"/>
    </source>
</evidence>
<evidence type="ECO:0000256" key="7">
    <source>
        <dbReference type="RuleBase" id="RU363032"/>
    </source>
</evidence>
<sequence>MSEVKALFTLMRKNIVAMVGFILVVAFFVIGIISPYILTRPEDAWGSTFNVSARYLPPSWEHPFGTDEFGRDMFNRVILGARFSLIIAVGVVGLALVLGVPIGLIAGYSGGRLGTILMRLTDMFLAFPPLLLAIALAATLGRGLANAIIALALSWWPWYARLVYVQVNTVKNMPYVDAARVLGLDSFTIMFRHVLPNALTPVVIQASLDMGSAVLEAAGLSFLGIGVQPPTPEWGLLVSEGWQSINVAWWISFFPGLAIVTTVLGFNLLAEFAREFMDPRLRITMMAKRWFK</sequence>
<keyword evidence="4 7" id="KW-0812">Transmembrane</keyword>
<feature type="domain" description="ABC transmembrane type-1" evidence="8">
    <location>
        <begin position="81"/>
        <end position="270"/>
    </location>
</feature>
<dbReference type="InterPro" id="IPR000515">
    <property type="entry name" value="MetI-like"/>
</dbReference>
<proteinExistence type="inferred from homology"/>
<dbReference type="PANTHER" id="PTHR43386">
    <property type="entry name" value="OLIGOPEPTIDE TRANSPORT SYSTEM PERMEASE PROTEIN APPC"/>
    <property type="match status" value="1"/>
</dbReference>
<keyword evidence="6 7" id="KW-0472">Membrane</keyword>
<dbReference type="GO" id="GO:0005886">
    <property type="term" value="C:plasma membrane"/>
    <property type="evidence" value="ECO:0007669"/>
    <property type="project" value="UniProtKB-SubCell"/>
</dbReference>
<dbReference type="PROSITE" id="PS50928">
    <property type="entry name" value="ABC_TM1"/>
    <property type="match status" value="1"/>
</dbReference>
<gene>
    <name evidence="9" type="ORF">ENN26_03120</name>
</gene>
<feature type="transmembrane region" description="Helical" evidence="7">
    <location>
        <begin position="130"/>
        <end position="158"/>
    </location>
</feature>
<dbReference type="CDD" id="cd06261">
    <property type="entry name" value="TM_PBP2"/>
    <property type="match status" value="1"/>
</dbReference>